<reference evidence="1 2" key="1">
    <citation type="submission" date="2023-03" db="EMBL/GenBank/DDBJ databases">
        <title>WGS of Gossypium arboreum.</title>
        <authorList>
            <person name="Yu D."/>
        </authorList>
    </citation>
    <scope>NUCLEOTIDE SEQUENCE [LARGE SCALE GENOMIC DNA]</scope>
    <source>
        <tissue evidence="1">Leaf</tissue>
    </source>
</reference>
<gene>
    <name evidence="1" type="ORF">PVK06_040905</name>
</gene>
<dbReference type="EMBL" id="JARKNE010000011">
    <property type="protein sequence ID" value="KAK5786272.1"/>
    <property type="molecule type" value="Genomic_DNA"/>
</dbReference>
<keyword evidence="2" id="KW-1185">Reference proteome</keyword>
<organism evidence="1 2">
    <name type="scientific">Gossypium arboreum</name>
    <name type="common">Tree cotton</name>
    <name type="synonym">Gossypium nanking</name>
    <dbReference type="NCBI Taxonomy" id="29729"/>
    <lineage>
        <taxon>Eukaryota</taxon>
        <taxon>Viridiplantae</taxon>
        <taxon>Streptophyta</taxon>
        <taxon>Embryophyta</taxon>
        <taxon>Tracheophyta</taxon>
        <taxon>Spermatophyta</taxon>
        <taxon>Magnoliopsida</taxon>
        <taxon>eudicotyledons</taxon>
        <taxon>Gunneridae</taxon>
        <taxon>Pentapetalae</taxon>
        <taxon>rosids</taxon>
        <taxon>malvids</taxon>
        <taxon>Malvales</taxon>
        <taxon>Malvaceae</taxon>
        <taxon>Malvoideae</taxon>
        <taxon>Gossypium</taxon>
    </lineage>
</organism>
<evidence type="ECO:0000313" key="1">
    <source>
        <dbReference type="EMBL" id="KAK5786272.1"/>
    </source>
</evidence>
<comment type="caution">
    <text evidence="1">The sequence shown here is derived from an EMBL/GenBank/DDBJ whole genome shotgun (WGS) entry which is preliminary data.</text>
</comment>
<name>A0ABR0N7K1_GOSAR</name>
<protein>
    <submittedName>
        <fullName evidence="1">Uncharacterized protein</fullName>
    </submittedName>
</protein>
<proteinExistence type="predicted"/>
<dbReference type="Proteomes" id="UP001358586">
    <property type="component" value="Chromosome 11"/>
</dbReference>
<accession>A0ABR0N7K1</accession>
<evidence type="ECO:0000313" key="2">
    <source>
        <dbReference type="Proteomes" id="UP001358586"/>
    </source>
</evidence>
<sequence>MYEYPSSIANLHVLGSETILNKSKTLWLVRASVNSYEFQLTLLGFQFSSDELQLAFGLPFSTYVLQLASGLPFSTYVLQLAFGLPFSTYVLQLDFGLQITMYSNP</sequence>